<keyword evidence="1" id="KW-0812">Transmembrane</keyword>
<evidence type="ECO:0000313" key="2">
    <source>
        <dbReference type="EMBL" id="MDN7025928.1"/>
    </source>
</evidence>
<accession>A0ABT8MDB8</accession>
<name>A0ABT8MDB8_9EURY</name>
<keyword evidence="1" id="KW-1133">Transmembrane helix</keyword>
<comment type="caution">
    <text evidence="2">The sequence shown here is derived from an EMBL/GenBank/DDBJ whole genome shotgun (WGS) entry which is preliminary data.</text>
</comment>
<evidence type="ECO:0000256" key="1">
    <source>
        <dbReference type="SAM" id="Phobius"/>
    </source>
</evidence>
<gene>
    <name evidence="2" type="ORF">FGU65_13720</name>
</gene>
<dbReference type="Proteomes" id="UP001168338">
    <property type="component" value="Unassembled WGS sequence"/>
</dbReference>
<feature type="transmembrane region" description="Helical" evidence="1">
    <location>
        <begin position="6"/>
        <end position="27"/>
    </location>
</feature>
<keyword evidence="3" id="KW-1185">Reference proteome</keyword>
<reference evidence="2" key="1">
    <citation type="submission" date="2019-05" db="EMBL/GenBank/DDBJ databases">
        <title>Methanoculleus sp. FWC-SCC1, a methanogenic archaeon isolated from deep marine cold seep.</title>
        <authorList>
            <person name="Chen Y.-W."/>
            <person name="Chen S.-C."/>
            <person name="Teng N.-H."/>
            <person name="Lai M.-C."/>
        </authorList>
    </citation>
    <scope>NUCLEOTIDE SEQUENCE</scope>
    <source>
        <strain evidence="2">FWC-SCC1</strain>
    </source>
</reference>
<protein>
    <submittedName>
        <fullName evidence="2">Uncharacterized protein</fullName>
    </submittedName>
</protein>
<dbReference type="Pfam" id="PF23958">
    <property type="entry name" value="DUF7287"/>
    <property type="match status" value="1"/>
</dbReference>
<dbReference type="EMBL" id="VCYH01000011">
    <property type="protein sequence ID" value="MDN7025928.1"/>
    <property type="molecule type" value="Genomic_DNA"/>
</dbReference>
<sequence length="330" mass="36423">MSLDFLAGFTIFMISLIIVVSLIPGLLAGVASSSIDYDAVAYRTAVILVEDPGWPDSPNAWEHYGTAHKDLVERLGLAVSKDAPNILLPAKIDRLFDTTFFTYPDDYRSRVFFTDYPYSFNISLVQPGEDTRYLGEPLPQGQYGYIRRVVKIKEPAVAEINAGSYIAGVDQTFTVTLNYTELLDAAVDPAYRIDPRTEPISINITNFAGCLVNPYVFATLDNITFSVNGVTLPATTDEYTMIKDESYQFFIDGTPADLTPGAPVGSALNLTLKPAWLKNFPVNKGDRNLLTITYRFADDPAQTQIQGDYSFDYTTAAPQLDVAALEVAVW</sequence>
<proteinExistence type="predicted"/>
<organism evidence="2 3">
    <name type="scientific">Methanoculleus frigidifontis</name>
    <dbReference type="NCBI Taxonomy" id="2584085"/>
    <lineage>
        <taxon>Archaea</taxon>
        <taxon>Methanobacteriati</taxon>
        <taxon>Methanobacteriota</taxon>
        <taxon>Stenosarchaea group</taxon>
        <taxon>Methanomicrobia</taxon>
        <taxon>Methanomicrobiales</taxon>
        <taxon>Methanomicrobiaceae</taxon>
        <taxon>Methanoculleus</taxon>
    </lineage>
</organism>
<keyword evidence="1" id="KW-0472">Membrane</keyword>
<dbReference type="InterPro" id="IPR056613">
    <property type="entry name" value="DUF7287"/>
</dbReference>
<evidence type="ECO:0000313" key="3">
    <source>
        <dbReference type="Proteomes" id="UP001168338"/>
    </source>
</evidence>